<name>A0A0A1MTP2_RHIZD</name>
<dbReference type="InterPro" id="IPR002993">
    <property type="entry name" value="ODC_AZ"/>
</dbReference>
<dbReference type="GO" id="GO:0075523">
    <property type="term" value="P:viral translational frameshifting"/>
    <property type="evidence" value="ECO:0007669"/>
    <property type="project" value="UniProtKB-KW"/>
</dbReference>
<evidence type="ECO:0000256" key="2">
    <source>
        <dbReference type="ARBA" id="ARBA00008796"/>
    </source>
</evidence>
<sequence length="216" mass="23023">MIIASPAKKEISIPLQPLSTSSSSSSSSSLSSSSSSVASNSTVSSFQDKEEVITNATTTAAAAATVDHVTVHPRTRGQNDMITQVFGQASLFDTQVNDILSITTSLSGSTVNKSIKTLTCEAFIHNETVFLSSPFVGTNAGILNWADGEFQSCITHLIELAEEKTGCTALIVAIDRRLYKESLSTVLRAFMYLGFEMVSPSVHGQEPGYILVGYEL</sequence>
<dbReference type="EMBL" id="KV921312">
    <property type="protein sequence ID" value="ORE19370.1"/>
    <property type="molecule type" value="Genomic_DNA"/>
</dbReference>
<feature type="compositionally biased region" description="Low complexity" evidence="5">
    <location>
        <begin position="18"/>
        <end position="40"/>
    </location>
</feature>
<dbReference type="OMA" id="NWADGEF"/>
<reference evidence="6 7" key="1">
    <citation type="journal article" date="2016" name="Proc. Natl. Acad. Sci. U.S.A.">
        <title>Lipid metabolic changes in an early divergent fungus govern the establishment of a mutualistic symbiosis with endobacteria.</title>
        <authorList>
            <person name="Lastovetsky O.A."/>
            <person name="Gaspar M.L."/>
            <person name="Mondo S.J."/>
            <person name="LaButti K.M."/>
            <person name="Sandor L."/>
            <person name="Grigoriev I.V."/>
            <person name="Henry S.A."/>
            <person name="Pawlowska T.E."/>
        </authorList>
    </citation>
    <scope>NUCLEOTIDE SEQUENCE [LARGE SCALE GENOMIC DNA]</scope>
    <source>
        <strain evidence="6 7">ATCC 11559</strain>
    </source>
</reference>
<proteinExistence type="inferred from homology"/>
<evidence type="ECO:0000313" key="6">
    <source>
        <dbReference type="EMBL" id="ORE19370.1"/>
    </source>
</evidence>
<evidence type="ECO:0000256" key="3">
    <source>
        <dbReference type="ARBA" id="ARBA00011486"/>
    </source>
</evidence>
<keyword evidence="4" id="KW-0688">Ribosomal frameshifting</keyword>
<dbReference type="Proteomes" id="UP000242381">
    <property type="component" value="Unassembled WGS sequence"/>
</dbReference>
<dbReference type="InterPro" id="IPR038581">
    <property type="entry name" value="ODC_AZ_sf"/>
</dbReference>
<dbReference type="GO" id="GO:0008073">
    <property type="term" value="F:ornithine decarboxylase inhibitor activity"/>
    <property type="evidence" value="ECO:0007669"/>
    <property type="project" value="InterPro"/>
</dbReference>
<evidence type="ECO:0000256" key="4">
    <source>
        <dbReference type="ARBA" id="ARBA00022758"/>
    </source>
</evidence>
<dbReference type="Pfam" id="PF02100">
    <property type="entry name" value="ODC_AZ"/>
    <property type="match status" value="1"/>
</dbReference>
<dbReference type="AlphaFoldDB" id="A0A0A1MTP2"/>
<dbReference type="SUPFAM" id="SSF55729">
    <property type="entry name" value="Acyl-CoA N-acyltransferases (Nat)"/>
    <property type="match status" value="1"/>
</dbReference>
<protein>
    <submittedName>
        <fullName evidence="6">Uncharacterized protein</fullName>
    </submittedName>
</protein>
<evidence type="ECO:0000256" key="1">
    <source>
        <dbReference type="ARBA" id="ARBA00002307"/>
    </source>
</evidence>
<comment type="subunit">
    <text evidence="3">Interacts with ODC and thereby sterically blocks ODC homodimerization.</text>
</comment>
<dbReference type="Gene3D" id="3.40.630.60">
    <property type="match status" value="1"/>
</dbReference>
<feature type="region of interest" description="Disordered" evidence="5">
    <location>
        <begin position="14"/>
        <end position="40"/>
    </location>
</feature>
<comment type="similarity">
    <text evidence="2">Belongs to the ODC antizyme family.</text>
</comment>
<dbReference type="InterPro" id="IPR016181">
    <property type="entry name" value="Acyl_CoA_acyltransferase"/>
</dbReference>
<gene>
    <name evidence="6" type="ORF">BCV71DRAFT_290263</name>
</gene>
<evidence type="ECO:0000313" key="7">
    <source>
        <dbReference type="Proteomes" id="UP000242381"/>
    </source>
</evidence>
<organism evidence="6 7">
    <name type="scientific">Rhizopus microsporus</name>
    <dbReference type="NCBI Taxonomy" id="58291"/>
    <lineage>
        <taxon>Eukaryota</taxon>
        <taxon>Fungi</taxon>
        <taxon>Fungi incertae sedis</taxon>
        <taxon>Mucoromycota</taxon>
        <taxon>Mucoromycotina</taxon>
        <taxon>Mucoromycetes</taxon>
        <taxon>Mucorales</taxon>
        <taxon>Mucorineae</taxon>
        <taxon>Rhizopodaceae</taxon>
        <taxon>Rhizopus</taxon>
    </lineage>
</organism>
<comment type="function">
    <text evidence="1">Ornithine decarboxylase (ODC) antizyme protein that negatively regulates ODC activity and intracellular polyamine biosynthesis in response to increased intracellular polyamine levels. Binds to ODC monomers, inhibiting the assembly of the functional ODC homodimer, and targets the monomers for ubiquitin-independent proteolytic destruction by the 26S proteasome.</text>
</comment>
<dbReference type="VEuPathDB" id="FungiDB:BCV72DRAFT_44663"/>
<evidence type="ECO:0000256" key="5">
    <source>
        <dbReference type="SAM" id="MobiDB-lite"/>
    </source>
</evidence>
<accession>A0A0A1MTP2</accession>